<dbReference type="Proteomes" id="UP001207626">
    <property type="component" value="Unassembled WGS sequence"/>
</dbReference>
<evidence type="ECO:0000313" key="4">
    <source>
        <dbReference type="EMBL" id="MCY9521553.1"/>
    </source>
</evidence>
<keyword evidence="5" id="KW-1185">Reference proteome</keyword>
<keyword evidence="1 2" id="KW-0238">DNA-binding</keyword>
<dbReference type="PANTHER" id="PTHR43479">
    <property type="entry name" value="ACREF/ENVCD OPERON REPRESSOR-RELATED"/>
    <property type="match status" value="1"/>
</dbReference>
<feature type="DNA-binding region" description="H-T-H motif" evidence="2">
    <location>
        <begin position="28"/>
        <end position="47"/>
    </location>
</feature>
<evidence type="ECO:0000259" key="3">
    <source>
        <dbReference type="PROSITE" id="PS50977"/>
    </source>
</evidence>
<reference evidence="4 5" key="1">
    <citation type="submission" date="2022-05" db="EMBL/GenBank/DDBJ databases">
        <title>Genome Sequencing of Bee-Associated Microbes.</title>
        <authorList>
            <person name="Dunlap C."/>
        </authorList>
    </citation>
    <scope>NUCLEOTIDE SEQUENCE [LARGE SCALE GENOMIC DNA]</scope>
    <source>
        <strain evidence="4 5">NRRL NRS-1438</strain>
    </source>
</reference>
<dbReference type="Pfam" id="PF00440">
    <property type="entry name" value="TetR_N"/>
    <property type="match status" value="1"/>
</dbReference>
<dbReference type="SUPFAM" id="SSF46689">
    <property type="entry name" value="Homeodomain-like"/>
    <property type="match status" value="1"/>
</dbReference>
<sequence length="200" mass="23168">MKKRELTSNQLIEAAFGLFAQHGIEKTSLAMIAKAVGISKPAIYYHFSSKEELIQRIFEYIFADYRFDHYFRIDQVDADNFGEKLYQGGLQMLPEEGEDEEHYVVMRVLNEFILTAGRTKKYEERLFSMQHEFLDGFRDLLEKGAELGVISPQNIEAKAHMLALVNDNISNYMMMQFKLDYKAIWKEAVNSVLANGGKWS</sequence>
<dbReference type="Gene3D" id="1.10.10.60">
    <property type="entry name" value="Homeodomain-like"/>
    <property type="match status" value="1"/>
</dbReference>
<dbReference type="PROSITE" id="PS01081">
    <property type="entry name" value="HTH_TETR_1"/>
    <property type="match status" value="1"/>
</dbReference>
<evidence type="ECO:0000256" key="1">
    <source>
        <dbReference type="ARBA" id="ARBA00023125"/>
    </source>
</evidence>
<proteinExistence type="predicted"/>
<dbReference type="RefSeq" id="WP_206096887.1">
    <property type="nucleotide sequence ID" value="NZ_JAFFHZ010000001.1"/>
</dbReference>
<dbReference type="InterPro" id="IPR050624">
    <property type="entry name" value="HTH-type_Tx_Regulator"/>
</dbReference>
<gene>
    <name evidence="4" type="ORF">M5X09_18085</name>
</gene>
<dbReference type="GeneID" id="77004852"/>
<name>A0ABT4DZ52_9BACL</name>
<evidence type="ECO:0000256" key="2">
    <source>
        <dbReference type="PROSITE-ProRule" id="PRU00335"/>
    </source>
</evidence>
<feature type="domain" description="HTH tetR-type" evidence="3">
    <location>
        <begin position="5"/>
        <end position="65"/>
    </location>
</feature>
<evidence type="ECO:0000313" key="5">
    <source>
        <dbReference type="Proteomes" id="UP001207626"/>
    </source>
</evidence>
<dbReference type="SUPFAM" id="SSF48498">
    <property type="entry name" value="Tetracyclin repressor-like, C-terminal domain"/>
    <property type="match status" value="1"/>
</dbReference>
<dbReference type="EMBL" id="JAMDLW010000023">
    <property type="protein sequence ID" value="MCY9521553.1"/>
    <property type="molecule type" value="Genomic_DNA"/>
</dbReference>
<dbReference type="InterPro" id="IPR023772">
    <property type="entry name" value="DNA-bd_HTH_TetR-type_CS"/>
</dbReference>
<dbReference type="PRINTS" id="PR00455">
    <property type="entry name" value="HTHTETR"/>
</dbReference>
<protein>
    <submittedName>
        <fullName evidence="4">TetR/AcrR family transcriptional regulator</fullName>
    </submittedName>
</protein>
<organism evidence="4 5">
    <name type="scientific">Paenibacillus apiarius</name>
    <dbReference type="NCBI Taxonomy" id="46240"/>
    <lineage>
        <taxon>Bacteria</taxon>
        <taxon>Bacillati</taxon>
        <taxon>Bacillota</taxon>
        <taxon>Bacilli</taxon>
        <taxon>Bacillales</taxon>
        <taxon>Paenibacillaceae</taxon>
        <taxon>Paenibacillus</taxon>
    </lineage>
</organism>
<dbReference type="InterPro" id="IPR009057">
    <property type="entry name" value="Homeodomain-like_sf"/>
</dbReference>
<dbReference type="Gene3D" id="1.10.357.10">
    <property type="entry name" value="Tetracycline Repressor, domain 2"/>
    <property type="match status" value="1"/>
</dbReference>
<dbReference type="PROSITE" id="PS50977">
    <property type="entry name" value="HTH_TETR_2"/>
    <property type="match status" value="1"/>
</dbReference>
<accession>A0ABT4DZ52</accession>
<dbReference type="InterPro" id="IPR001647">
    <property type="entry name" value="HTH_TetR"/>
</dbReference>
<dbReference type="InterPro" id="IPR036271">
    <property type="entry name" value="Tet_transcr_reg_TetR-rel_C_sf"/>
</dbReference>
<dbReference type="PANTHER" id="PTHR43479:SF11">
    <property type="entry name" value="ACREF_ENVCD OPERON REPRESSOR-RELATED"/>
    <property type="match status" value="1"/>
</dbReference>
<comment type="caution">
    <text evidence="4">The sequence shown here is derived from an EMBL/GenBank/DDBJ whole genome shotgun (WGS) entry which is preliminary data.</text>
</comment>